<sequence>MPEGWERRDLASATKRSREDFPVPDLVKFALGTVLRFPTAGPEDKVRWTVFTMFNGVEVSLELRKFGFTICHAAGAKVDIKRLCGQLCHAVALTEQWLAALAQEQIQANNVTIANRNTEFDRRYRFFRALADSAYKRAAKTPRKKPKAKTALSEMDAIAATFDDLTASWRHNSRLSTEGFFYSVAMARCVLQPA</sequence>
<dbReference type="AlphaFoldDB" id="A0A2U3Q921"/>
<protein>
    <submittedName>
        <fullName evidence="1">Uncharacterized protein</fullName>
    </submittedName>
</protein>
<proteinExistence type="predicted"/>
<evidence type="ECO:0000313" key="1">
    <source>
        <dbReference type="EMBL" id="SPP97819.1"/>
    </source>
</evidence>
<accession>A0A2U3Q921</accession>
<reference evidence="1 2" key="1">
    <citation type="submission" date="2018-03" db="EMBL/GenBank/DDBJ databases">
        <authorList>
            <person name="Gully D."/>
        </authorList>
    </citation>
    <scope>NUCLEOTIDE SEQUENCE [LARGE SCALE GENOMIC DNA]</scope>
    <source>
        <strain evidence="1">ORS3257</strain>
    </source>
</reference>
<dbReference type="EMBL" id="LS398110">
    <property type="protein sequence ID" value="SPP97819.1"/>
    <property type="molecule type" value="Genomic_DNA"/>
</dbReference>
<dbReference type="Proteomes" id="UP000246085">
    <property type="component" value="Chromosome BRAD3257"/>
</dbReference>
<gene>
    <name evidence="1" type="ORF">BRAD3257_6958</name>
</gene>
<organism evidence="1 2">
    <name type="scientific">Bradyrhizobium vignae</name>
    <dbReference type="NCBI Taxonomy" id="1549949"/>
    <lineage>
        <taxon>Bacteria</taxon>
        <taxon>Pseudomonadati</taxon>
        <taxon>Pseudomonadota</taxon>
        <taxon>Alphaproteobacteria</taxon>
        <taxon>Hyphomicrobiales</taxon>
        <taxon>Nitrobacteraceae</taxon>
        <taxon>Bradyrhizobium</taxon>
    </lineage>
</organism>
<name>A0A2U3Q921_9BRAD</name>
<evidence type="ECO:0000313" key="2">
    <source>
        <dbReference type="Proteomes" id="UP000246085"/>
    </source>
</evidence>
<dbReference type="KEGG" id="bvz:BRAD3257_6958"/>